<dbReference type="SUPFAM" id="SSF52540">
    <property type="entry name" value="P-loop containing nucleoside triphosphate hydrolases"/>
    <property type="match status" value="1"/>
</dbReference>
<dbReference type="GO" id="GO:0016740">
    <property type="term" value="F:transferase activity"/>
    <property type="evidence" value="ECO:0007669"/>
    <property type="project" value="UniProtKB-KW"/>
</dbReference>
<name>A0A6J5MCS0_9CAUD</name>
<dbReference type="InterPro" id="IPR027417">
    <property type="entry name" value="P-loop_NTPase"/>
</dbReference>
<dbReference type="Gene3D" id="3.40.50.300">
    <property type="entry name" value="P-loop containing nucleotide triphosphate hydrolases"/>
    <property type="match status" value="1"/>
</dbReference>
<accession>A0A6J5MCS0</accession>
<reference evidence="1" key="1">
    <citation type="submission" date="2020-04" db="EMBL/GenBank/DDBJ databases">
        <authorList>
            <person name="Chiriac C."/>
            <person name="Salcher M."/>
            <person name="Ghai R."/>
            <person name="Kavagutti S V."/>
        </authorList>
    </citation>
    <scope>NUCLEOTIDE SEQUENCE</scope>
</reference>
<protein>
    <submittedName>
        <fullName evidence="1">Chloramphenicol phosphotransferase-like</fullName>
    </submittedName>
</protein>
<keyword evidence="1" id="KW-0808">Transferase</keyword>
<dbReference type="Pfam" id="PF13238">
    <property type="entry name" value="AAA_18"/>
    <property type="match status" value="1"/>
</dbReference>
<gene>
    <name evidence="2" type="ORF">UFOVP1185_12</name>
    <name evidence="1" type="ORF">UFOVP461_28</name>
</gene>
<evidence type="ECO:0000313" key="2">
    <source>
        <dbReference type="EMBL" id="CAB4189235.1"/>
    </source>
</evidence>
<evidence type="ECO:0000313" key="1">
    <source>
        <dbReference type="EMBL" id="CAB4144364.1"/>
    </source>
</evidence>
<sequence length="186" mass="20932">MNRSIALLGPQGSGKSSIAELFEEHRGYQRHGIADAIKHIANLAYRGLGKEETFPVDRANGPEMVTGRELLQDIGAALRKVDKKFWLRVWRQDYFEIQRMGYGVVVEDVRLDAEVEYLKLVDPDIFVVRLTASAEVRAARRGGKLVGAKDITERGWTDAYADLTLDTSAMTVEETYRVITDAMEVK</sequence>
<proteinExistence type="predicted"/>
<organism evidence="1">
    <name type="scientific">uncultured Caudovirales phage</name>
    <dbReference type="NCBI Taxonomy" id="2100421"/>
    <lineage>
        <taxon>Viruses</taxon>
        <taxon>Duplodnaviria</taxon>
        <taxon>Heunggongvirae</taxon>
        <taxon>Uroviricota</taxon>
        <taxon>Caudoviricetes</taxon>
        <taxon>Peduoviridae</taxon>
        <taxon>Maltschvirus</taxon>
        <taxon>Maltschvirus maltsch</taxon>
    </lineage>
</organism>
<dbReference type="EMBL" id="LR797133">
    <property type="protein sequence ID" value="CAB4189235.1"/>
    <property type="molecule type" value="Genomic_DNA"/>
</dbReference>
<dbReference type="EMBL" id="LR796425">
    <property type="protein sequence ID" value="CAB4144364.1"/>
    <property type="molecule type" value="Genomic_DNA"/>
</dbReference>